<gene>
    <name evidence="1" type="ORF">BDY19DRAFT_99026</name>
</gene>
<organism evidence="1 2">
    <name type="scientific">Irpex rosettiformis</name>
    <dbReference type="NCBI Taxonomy" id="378272"/>
    <lineage>
        <taxon>Eukaryota</taxon>
        <taxon>Fungi</taxon>
        <taxon>Dikarya</taxon>
        <taxon>Basidiomycota</taxon>
        <taxon>Agaricomycotina</taxon>
        <taxon>Agaricomycetes</taxon>
        <taxon>Polyporales</taxon>
        <taxon>Irpicaceae</taxon>
        <taxon>Irpex</taxon>
    </lineage>
</organism>
<comment type="caution">
    <text evidence="1">The sequence shown here is derived from an EMBL/GenBank/DDBJ whole genome shotgun (WGS) entry which is preliminary data.</text>
</comment>
<reference evidence="1" key="1">
    <citation type="journal article" date="2021" name="Environ. Microbiol.">
        <title>Gene family expansions and transcriptome signatures uncover fungal adaptations to wood decay.</title>
        <authorList>
            <person name="Hage H."/>
            <person name="Miyauchi S."/>
            <person name="Viragh M."/>
            <person name="Drula E."/>
            <person name="Min B."/>
            <person name="Chaduli D."/>
            <person name="Navarro D."/>
            <person name="Favel A."/>
            <person name="Norest M."/>
            <person name="Lesage-Meessen L."/>
            <person name="Balint B."/>
            <person name="Merenyi Z."/>
            <person name="de Eugenio L."/>
            <person name="Morin E."/>
            <person name="Martinez A.T."/>
            <person name="Baldrian P."/>
            <person name="Stursova M."/>
            <person name="Martinez M.J."/>
            <person name="Novotny C."/>
            <person name="Magnuson J.K."/>
            <person name="Spatafora J.W."/>
            <person name="Maurice S."/>
            <person name="Pangilinan J."/>
            <person name="Andreopoulos W."/>
            <person name="LaButti K."/>
            <person name="Hundley H."/>
            <person name="Na H."/>
            <person name="Kuo A."/>
            <person name="Barry K."/>
            <person name="Lipzen A."/>
            <person name="Henrissat B."/>
            <person name="Riley R."/>
            <person name="Ahrendt S."/>
            <person name="Nagy L.G."/>
            <person name="Grigoriev I.V."/>
            <person name="Martin F."/>
            <person name="Rosso M.N."/>
        </authorList>
    </citation>
    <scope>NUCLEOTIDE SEQUENCE</scope>
    <source>
        <strain evidence="1">CBS 384.51</strain>
    </source>
</reference>
<protein>
    <submittedName>
        <fullName evidence="1">Uncharacterized protein</fullName>
    </submittedName>
</protein>
<proteinExistence type="predicted"/>
<sequence>MAGEMDVEFMAGPLLALICFALILFGVFTAQIYYYWLSYEDDSPFLRHYVCALWLLEVAHTILCVQIVYHYLIIHFGNTESGLDRIVWSFPATIVLEVCIVCMSQGMYIYRIWYLSKKSMLVAGVPVCSTAQTSIMYLYSTSYSLSSYCPAHVRTSDWFAKLWISGLTVRLLGFSLASVAFLYRYDTWVNFHAHRAPPATVTSAFSLAVMTDISVASLLVYYLYVRTTVTFARTRHIVQTLMLYTINTGAITILFSVGVLATFNLFKMSLLFGGLIEIISKLYANSMLAMLNARQTILNRDREGADVFTSVELTRPRVQETRVQIYTETSITQDDLTRRPNARDPSPDAYTKDSAKLDVTYDIAHA</sequence>
<evidence type="ECO:0000313" key="2">
    <source>
        <dbReference type="Proteomes" id="UP001055072"/>
    </source>
</evidence>
<keyword evidence="2" id="KW-1185">Reference proteome</keyword>
<dbReference type="EMBL" id="MU274909">
    <property type="protein sequence ID" value="KAI0090030.1"/>
    <property type="molecule type" value="Genomic_DNA"/>
</dbReference>
<accession>A0ACB8U6Y8</accession>
<evidence type="ECO:0000313" key="1">
    <source>
        <dbReference type="EMBL" id="KAI0090030.1"/>
    </source>
</evidence>
<dbReference type="Proteomes" id="UP001055072">
    <property type="component" value="Unassembled WGS sequence"/>
</dbReference>
<name>A0ACB8U6Y8_9APHY</name>